<keyword evidence="9" id="KW-0482">Metalloprotease</keyword>
<dbReference type="Gene3D" id="3.10.170.10">
    <property type="match status" value="1"/>
</dbReference>
<evidence type="ECO:0000256" key="1">
    <source>
        <dbReference type="ARBA" id="ARBA00001947"/>
    </source>
</evidence>
<keyword evidence="5" id="KW-0645">Protease</keyword>
<name>A0A383XQW8_9GAMM</name>
<dbReference type="GO" id="GO:0008270">
    <property type="term" value="F:zinc ion binding"/>
    <property type="evidence" value="ECO:0007669"/>
    <property type="project" value="InterPro"/>
</dbReference>
<comment type="similarity">
    <text evidence="3">Belongs to the peptidase M36 family.</text>
</comment>
<dbReference type="Gene3D" id="3.50.30.30">
    <property type="match status" value="1"/>
</dbReference>
<keyword evidence="7" id="KW-0378">Hydrolase</keyword>
<dbReference type="PANTHER" id="PTHR33478:SF1">
    <property type="entry name" value="EXTRACELLULAR METALLOPROTEINASE MEP"/>
    <property type="match status" value="1"/>
</dbReference>
<evidence type="ECO:0000313" key="14">
    <source>
        <dbReference type="EMBL" id="PWN55022.1"/>
    </source>
</evidence>
<evidence type="ECO:0000256" key="10">
    <source>
        <dbReference type="ARBA" id="ARBA00023145"/>
    </source>
</evidence>
<evidence type="ECO:0000256" key="3">
    <source>
        <dbReference type="ARBA" id="ARBA00006006"/>
    </source>
</evidence>
<dbReference type="GO" id="GO:0005615">
    <property type="term" value="C:extracellular space"/>
    <property type="evidence" value="ECO:0007669"/>
    <property type="project" value="InterPro"/>
</dbReference>
<feature type="domain" description="PA" evidence="13">
    <location>
        <begin position="696"/>
        <end position="811"/>
    </location>
</feature>
<evidence type="ECO:0000256" key="4">
    <source>
        <dbReference type="ARBA" id="ARBA00022525"/>
    </source>
</evidence>
<accession>A0A383XQW8</accession>
<keyword evidence="11" id="KW-1133">Transmembrane helix</keyword>
<comment type="subcellular location">
    <subcellularLocation>
        <location evidence="2">Secreted</location>
    </subcellularLocation>
</comment>
<dbReference type="GO" id="GO:0004222">
    <property type="term" value="F:metalloendopeptidase activity"/>
    <property type="evidence" value="ECO:0007669"/>
    <property type="project" value="InterPro"/>
</dbReference>
<evidence type="ECO:0000256" key="6">
    <source>
        <dbReference type="ARBA" id="ARBA00022723"/>
    </source>
</evidence>
<keyword evidence="6" id="KW-0479">Metal-binding</keyword>
<dbReference type="InterPro" id="IPR046450">
    <property type="entry name" value="PA_dom_sf"/>
</dbReference>
<keyword evidence="12" id="KW-0732">Signal</keyword>
<dbReference type="Pfam" id="PF02128">
    <property type="entry name" value="Peptidase_M36"/>
    <property type="match status" value="1"/>
</dbReference>
<proteinExistence type="inferred from homology"/>
<dbReference type="InterPro" id="IPR050371">
    <property type="entry name" value="Fungal_virulence_M36"/>
</dbReference>
<keyword evidence="8" id="KW-0862">Zinc</keyword>
<keyword evidence="4" id="KW-0964">Secreted</keyword>
<keyword evidence="11" id="KW-0472">Membrane</keyword>
<protein>
    <recommendedName>
        <fullName evidence="13">PA domain-containing protein</fullName>
    </recommendedName>
</protein>
<evidence type="ECO:0000256" key="12">
    <source>
        <dbReference type="SAM" id="SignalP"/>
    </source>
</evidence>
<keyword evidence="11" id="KW-0812">Transmembrane</keyword>
<feature type="signal peptide" evidence="12">
    <location>
        <begin position="1"/>
        <end position="27"/>
    </location>
</feature>
<dbReference type="CDD" id="cd04818">
    <property type="entry name" value="PA_subtilisin_1"/>
    <property type="match status" value="1"/>
</dbReference>
<evidence type="ECO:0000256" key="7">
    <source>
        <dbReference type="ARBA" id="ARBA00022801"/>
    </source>
</evidence>
<gene>
    <name evidence="14" type="ORF">DEH80_14170</name>
</gene>
<dbReference type="OrthoDB" id="614750at2"/>
<dbReference type="Proteomes" id="UP000251800">
    <property type="component" value="Unassembled WGS sequence"/>
</dbReference>
<keyword evidence="15" id="KW-1185">Reference proteome</keyword>
<feature type="chain" id="PRO_5016929563" description="PA domain-containing protein" evidence="12">
    <location>
        <begin position="28"/>
        <end position="1106"/>
    </location>
</feature>
<reference evidence="14 15" key="1">
    <citation type="submission" date="2018-05" db="EMBL/GenBank/DDBJ databases">
        <title>Abyssibacter profundi OUC007T gen. nov., sp. nov, a marine bacterium isolated from seawater of the Mariana Trench.</title>
        <authorList>
            <person name="Zhou S."/>
        </authorList>
    </citation>
    <scope>NUCLEOTIDE SEQUENCE [LARGE SCALE GENOMIC DNA]</scope>
    <source>
        <strain evidence="14 15">OUC007</strain>
    </source>
</reference>
<dbReference type="AlphaFoldDB" id="A0A383XQW8"/>
<evidence type="ECO:0000256" key="5">
    <source>
        <dbReference type="ARBA" id="ARBA00022670"/>
    </source>
</evidence>
<evidence type="ECO:0000256" key="11">
    <source>
        <dbReference type="SAM" id="Phobius"/>
    </source>
</evidence>
<comment type="caution">
    <text evidence="14">The sequence shown here is derived from an EMBL/GenBank/DDBJ whole genome shotgun (WGS) entry which is preliminary data.</text>
</comment>
<dbReference type="RefSeq" id="WP_109721173.1">
    <property type="nucleotide sequence ID" value="NZ_QEQK01000014.1"/>
</dbReference>
<evidence type="ECO:0000256" key="2">
    <source>
        <dbReference type="ARBA" id="ARBA00004613"/>
    </source>
</evidence>
<evidence type="ECO:0000313" key="15">
    <source>
        <dbReference type="Proteomes" id="UP000251800"/>
    </source>
</evidence>
<dbReference type="InterPro" id="IPR003137">
    <property type="entry name" value="PA_domain"/>
</dbReference>
<dbReference type="Pfam" id="PF02225">
    <property type="entry name" value="PA"/>
    <property type="match status" value="1"/>
</dbReference>
<organism evidence="14 15">
    <name type="scientific">Abyssibacter profundi</name>
    <dbReference type="NCBI Taxonomy" id="2182787"/>
    <lineage>
        <taxon>Bacteria</taxon>
        <taxon>Pseudomonadati</taxon>
        <taxon>Pseudomonadota</taxon>
        <taxon>Gammaproteobacteria</taxon>
        <taxon>Chromatiales</taxon>
        <taxon>Oceanococcaceae</taxon>
        <taxon>Abyssibacter</taxon>
    </lineage>
</organism>
<sequence>MGFAIRPFAAVLSASAALLMSVPVAQASEPPSQDVTAPTNIGDTLVVEWTGTALAGASGAATNACTQGTDDSHDIVLALPDDYYDGRSLIADFHIEWPVGTNVGIVTDPDLVLTVFQDGAALGSSDGGSPEENVRVVDPAAGTLTAVVCPFFASATTDYTASLTLTVEGEAACVAAPTKAIAAASPVPASSGATGPETLRIRNFDKFLAEDATSLSAVPTTGFAGRLQHAQFDRQLGVPTFLWAEANAPSASVGALASDRDIMIAKARAHLRHESKLLNLTDALIDEAEVSFAGFNGAGPAVVRFRQRVGGLEVFQRYINVLLDRNLDPVAVSGYFATAFDPVEVANHSTTRSAAQAIAAAWGTLGGVINVLDLVPEEIDGEYTWFSLPALSGSHALERRPRVRSMYYPRANTLEPAFYVELFSRTRSGGALSAFAFVVSAQTGEILHRKNLVSDATFTYRVFADTVAPFTPFDSPLGNEQTPFQGAGPDVEVPRIPASDVLVTLESGPISTGDPWLTEDATQTIGNNVEACIDAVDTPVSGIISNPLNICTEITQDTPDIYAPTNGERTFDYTVTPDGDPSEQEAQYGAIVNMFYMVNWMHDWWYDHGFDEQSGNAQMVNYGRGGAEGDPILAQGQDASGRNNANMATPADGSSPTMQQYLFDGELNGEVKQLTPEELESFNFTGASFGPSTFDVTGTVVPVSDGVGDSDTDGCGLTDPLLGLVSTPGVPQPSLAGNIALVDRGGCAFTTKAQFALVSGASAMVVVNNVDTAPITMGNGDVPIVPVPTSPTDPLYQIPSVMISKADGQIIKDNLAAGEVTMRVNREESIDSDGTLDNQIIAHELFHYVHHRLTDSSNQQARAMSEGWGDINAFMLSARADDANAPFNENYSGAYSLAGYVTHNFWSGIRRAPYSTEFSRNAFTFKHIADGEPTPDGGDGATNSAVHSSGEIWANMMWNCYAGLINDPRHSFDEAQSRMKDYIIGGFKMTPANATYTEARDAVLSVVLANDYQDFEACSNGFAERGAGLFAVSPSRDSADHVGVVEDFTPFVCEASQGGGDGGSDGGDRVAPTGSSGSLGLGVLGVLLLMSLLFTGRRFSQSRFNI</sequence>
<evidence type="ECO:0000256" key="8">
    <source>
        <dbReference type="ARBA" id="ARBA00022833"/>
    </source>
</evidence>
<dbReference type="PANTHER" id="PTHR33478">
    <property type="entry name" value="EXTRACELLULAR METALLOPROTEINASE MEP"/>
    <property type="match status" value="1"/>
</dbReference>
<dbReference type="InterPro" id="IPR001842">
    <property type="entry name" value="Peptidase_M36"/>
</dbReference>
<dbReference type="EMBL" id="QEQK01000014">
    <property type="protein sequence ID" value="PWN55022.1"/>
    <property type="molecule type" value="Genomic_DNA"/>
</dbReference>
<feature type="transmembrane region" description="Helical" evidence="11">
    <location>
        <begin position="1079"/>
        <end position="1096"/>
    </location>
</feature>
<keyword evidence="10" id="KW-0865">Zymogen</keyword>
<dbReference type="SUPFAM" id="SSF52025">
    <property type="entry name" value="PA domain"/>
    <property type="match status" value="1"/>
</dbReference>
<dbReference type="SUPFAM" id="SSF55486">
    <property type="entry name" value="Metalloproteases ('zincins'), catalytic domain"/>
    <property type="match status" value="1"/>
</dbReference>
<dbReference type="InterPro" id="IPR027268">
    <property type="entry name" value="Peptidase_M4/M1_CTD_sf"/>
</dbReference>
<evidence type="ECO:0000256" key="9">
    <source>
        <dbReference type="ARBA" id="ARBA00023049"/>
    </source>
</evidence>
<evidence type="ECO:0000259" key="13">
    <source>
        <dbReference type="Pfam" id="PF02225"/>
    </source>
</evidence>
<comment type="cofactor">
    <cofactor evidence="1">
        <name>Zn(2+)</name>
        <dbReference type="ChEBI" id="CHEBI:29105"/>
    </cofactor>
</comment>
<dbReference type="Gene3D" id="1.10.390.10">
    <property type="entry name" value="Neutral Protease Domain 2"/>
    <property type="match status" value="1"/>
</dbReference>
<dbReference type="GO" id="GO:0006508">
    <property type="term" value="P:proteolysis"/>
    <property type="evidence" value="ECO:0007669"/>
    <property type="project" value="UniProtKB-KW"/>
</dbReference>